<dbReference type="Gene3D" id="3.40.190.10">
    <property type="entry name" value="Periplasmic binding protein-like II"/>
    <property type="match status" value="2"/>
</dbReference>
<dbReference type="PANTHER" id="PTHR35936:SF25">
    <property type="entry name" value="ABC TRANSPORTER SUBSTRATE-BINDING PROTEIN"/>
    <property type="match status" value="1"/>
</dbReference>
<dbReference type="AlphaFoldDB" id="A0A072NFJ4"/>
<name>A0A072NFJ4_9GAMM</name>
<evidence type="ECO:0000313" key="5">
    <source>
        <dbReference type="Proteomes" id="UP000035057"/>
    </source>
</evidence>
<gene>
    <name evidence="4" type="ORF">D777_01566</name>
</gene>
<protein>
    <submittedName>
        <fullName evidence="4">Periplasmic binding protein</fullName>
    </submittedName>
</protein>
<evidence type="ECO:0000313" key="4">
    <source>
        <dbReference type="EMBL" id="KEF31880.1"/>
    </source>
</evidence>
<dbReference type="PANTHER" id="PTHR35936">
    <property type="entry name" value="MEMBRANE-BOUND LYTIC MUREIN TRANSGLYCOSYLASE F"/>
    <property type="match status" value="1"/>
</dbReference>
<dbReference type="SUPFAM" id="SSF53850">
    <property type="entry name" value="Periplasmic binding protein-like II"/>
    <property type="match status" value="1"/>
</dbReference>
<evidence type="ECO:0000256" key="2">
    <source>
        <dbReference type="ARBA" id="ARBA00022729"/>
    </source>
</evidence>
<accession>A0A072NFJ4</accession>
<dbReference type="SMART" id="SM00062">
    <property type="entry name" value="PBPb"/>
    <property type="match status" value="1"/>
</dbReference>
<dbReference type="STRING" id="1137280.D777_01566"/>
<keyword evidence="2" id="KW-0732">Signal</keyword>
<dbReference type="Pfam" id="PF00497">
    <property type="entry name" value="SBP_bac_3"/>
    <property type="match status" value="1"/>
</dbReference>
<comment type="similarity">
    <text evidence="1">Belongs to the bacterial solute-binding protein 3 family.</text>
</comment>
<sequence length="244" mass="28273">MLAHEEEQRASYRFCEDPWPPYTDGEVGRHPEKGMAVELFREFAARMEADFELMLLPWKRCLHWVKTGQFDGIMLLTRNEERAQYLLFSDPVHHDVNLVWTRQGRNFQRDFNSFEDLKGLKVGTVAGFNYGEPFNKAVEEYELDIDEGPSILSSLKRLDLNRIDVFLVNRDAGEQALKSEPLLRSRLKYQAGPFEKVPFHIGLSAESPVTREYSQLNDTIADMREDGTLERIFHPHSSPAPLEN</sequence>
<comment type="caution">
    <text evidence="4">The sequence shown here is derived from an EMBL/GenBank/DDBJ whole genome shotgun (WGS) entry which is preliminary data.</text>
</comment>
<keyword evidence="5" id="KW-1185">Reference proteome</keyword>
<proteinExistence type="inferred from homology"/>
<dbReference type="Proteomes" id="UP000035057">
    <property type="component" value="Unassembled WGS sequence"/>
</dbReference>
<reference evidence="4 5" key="1">
    <citation type="submission" date="2012-12" db="EMBL/GenBank/DDBJ databases">
        <title>Genome assembly of Marinobacter sp. AK21.</title>
        <authorList>
            <person name="Khatri I."/>
            <person name="Kumar R."/>
            <person name="Vaidya B."/>
            <person name="Subramanian S."/>
            <person name="Pinnaka A."/>
        </authorList>
    </citation>
    <scope>NUCLEOTIDE SEQUENCE [LARGE SCALE GENOMIC DNA]</scope>
    <source>
        <strain evidence="4 5">AK21</strain>
    </source>
</reference>
<feature type="domain" description="Solute-binding protein family 3/N-terminal" evidence="3">
    <location>
        <begin position="26"/>
        <end position="240"/>
    </location>
</feature>
<dbReference type="InterPro" id="IPR001638">
    <property type="entry name" value="Solute-binding_3/MltF_N"/>
</dbReference>
<organism evidence="4 5">
    <name type="scientific">Marinobacter nitratireducens</name>
    <dbReference type="NCBI Taxonomy" id="1137280"/>
    <lineage>
        <taxon>Bacteria</taxon>
        <taxon>Pseudomonadati</taxon>
        <taxon>Pseudomonadota</taxon>
        <taxon>Gammaproteobacteria</taxon>
        <taxon>Pseudomonadales</taxon>
        <taxon>Marinobacteraceae</taxon>
        <taxon>Marinobacter</taxon>
    </lineage>
</organism>
<dbReference type="PATRIC" id="fig|1137280.3.peg.1379"/>
<evidence type="ECO:0000256" key="1">
    <source>
        <dbReference type="ARBA" id="ARBA00010333"/>
    </source>
</evidence>
<dbReference type="EMBL" id="ANIE01000004">
    <property type="protein sequence ID" value="KEF31880.1"/>
    <property type="molecule type" value="Genomic_DNA"/>
</dbReference>
<evidence type="ECO:0000259" key="3">
    <source>
        <dbReference type="SMART" id="SM00062"/>
    </source>
</evidence>